<dbReference type="InterPro" id="IPR006527">
    <property type="entry name" value="F-box-assoc_dom_typ1"/>
</dbReference>
<dbReference type="NCBIfam" id="TIGR01640">
    <property type="entry name" value="F_box_assoc_1"/>
    <property type="match status" value="1"/>
</dbReference>
<dbReference type="PANTHER" id="PTHR31672">
    <property type="entry name" value="BNACNNG10540D PROTEIN"/>
    <property type="match status" value="1"/>
</dbReference>
<comment type="caution">
    <text evidence="3">The sequence shown here is derived from an EMBL/GenBank/DDBJ whole genome shotgun (WGS) entry which is preliminary data.</text>
</comment>
<accession>A0A835E917</accession>
<proteinExistence type="predicted"/>
<dbReference type="SUPFAM" id="SSF63829">
    <property type="entry name" value="Calcium-dependent phosphotriesterase"/>
    <property type="match status" value="1"/>
</dbReference>
<dbReference type="InterPro" id="IPR017451">
    <property type="entry name" value="F-box-assoc_interact_dom"/>
</dbReference>
<protein>
    <recommendedName>
        <fullName evidence="2">F-box associated beta-propeller type 1 domain-containing protein</fullName>
    </recommendedName>
</protein>
<dbReference type="InterPro" id="IPR050796">
    <property type="entry name" value="SCF_F-box_component"/>
</dbReference>
<dbReference type="AlphaFoldDB" id="A0A835E917"/>
<evidence type="ECO:0000259" key="2">
    <source>
        <dbReference type="Pfam" id="PF07734"/>
    </source>
</evidence>
<feature type="region of interest" description="Disordered" evidence="1">
    <location>
        <begin position="1"/>
        <end position="24"/>
    </location>
</feature>
<reference evidence="3" key="1">
    <citation type="submission" date="2020-07" db="EMBL/GenBank/DDBJ databases">
        <title>Genome sequence and genetic diversity analysis of an under-domesticated orphan crop, white fonio (Digitaria exilis).</title>
        <authorList>
            <person name="Bennetzen J.L."/>
            <person name="Chen S."/>
            <person name="Ma X."/>
            <person name="Wang X."/>
            <person name="Yssel A.E.J."/>
            <person name="Chaluvadi S.R."/>
            <person name="Johnson M."/>
            <person name="Gangashetty P."/>
            <person name="Hamidou F."/>
            <person name="Sanogo M.D."/>
            <person name="Zwaenepoel A."/>
            <person name="Wallace J."/>
            <person name="Van De Peer Y."/>
            <person name="Van Deynze A."/>
        </authorList>
    </citation>
    <scope>NUCLEOTIDE SEQUENCE</scope>
    <source>
        <tissue evidence="3">Leaves</tissue>
    </source>
</reference>
<feature type="domain" description="F-box associated beta-propeller type 1" evidence="2">
    <location>
        <begin position="79"/>
        <end position="336"/>
    </location>
</feature>
<evidence type="ECO:0000313" key="3">
    <source>
        <dbReference type="EMBL" id="KAF8667495.1"/>
    </source>
</evidence>
<evidence type="ECO:0000256" key="1">
    <source>
        <dbReference type="SAM" id="MobiDB-lite"/>
    </source>
</evidence>
<dbReference type="Proteomes" id="UP000636709">
    <property type="component" value="Unassembled WGS sequence"/>
</dbReference>
<name>A0A835E917_9POAL</name>
<dbReference type="EMBL" id="JACEFO010002299">
    <property type="protein sequence ID" value="KAF8667495.1"/>
    <property type="molecule type" value="Genomic_DNA"/>
</dbReference>
<organism evidence="3 4">
    <name type="scientific">Digitaria exilis</name>
    <dbReference type="NCBI Taxonomy" id="1010633"/>
    <lineage>
        <taxon>Eukaryota</taxon>
        <taxon>Viridiplantae</taxon>
        <taxon>Streptophyta</taxon>
        <taxon>Embryophyta</taxon>
        <taxon>Tracheophyta</taxon>
        <taxon>Spermatophyta</taxon>
        <taxon>Magnoliopsida</taxon>
        <taxon>Liliopsida</taxon>
        <taxon>Poales</taxon>
        <taxon>Poaceae</taxon>
        <taxon>PACMAD clade</taxon>
        <taxon>Panicoideae</taxon>
        <taxon>Panicodae</taxon>
        <taxon>Paniceae</taxon>
        <taxon>Anthephorinae</taxon>
        <taxon>Digitaria</taxon>
    </lineage>
</organism>
<dbReference type="PANTHER" id="PTHR31672:SF13">
    <property type="entry name" value="F-BOX PROTEIN CPR30-LIKE"/>
    <property type="match status" value="1"/>
</dbReference>
<keyword evidence="4" id="KW-1185">Reference proteome</keyword>
<sequence>MARRHLLRHRDLSRARPPAPPPSSSSMLSILFDIGGYRDTHISFYHLPLLPPPGPTTTTTTVFVESDLVFDKAWTKDTGHVNLSHCDGLVTITTTSTDRVFVCNPATQEFIKLPRGTHNAEVDYYARRRRILPLVAIGFDQWRNSYVVARYFYRRYGGATTFDDEDDTGESASSSPEDYDIGHEVFTLGSGDGGSWEVTDDPPGAIGVEAPICTRRGFYWHSGMPNPRLLRFGLKDRAFEVVARPPTAGEWSPFDGMAVMDDGKLCYLHTATEASSLHVWTANDDDGNGDLKWSLLCRIDFPDDELDSDLYALFLPTVIVDGDTLVAVVEEMVYRYNMRHGRMEEVFDIRRQLQYGRPEYKLRPRDTMVVYSVVPYVETLISPTTCNY</sequence>
<evidence type="ECO:0000313" key="4">
    <source>
        <dbReference type="Proteomes" id="UP000636709"/>
    </source>
</evidence>
<gene>
    <name evidence="3" type="ORF">HU200_052689</name>
</gene>
<dbReference type="Pfam" id="PF07734">
    <property type="entry name" value="FBA_1"/>
    <property type="match status" value="1"/>
</dbReference>
<dbReference type="OrthoDB" id="680142at2759"/>